<accession>E5A509</accession>
<gene>
    <name evidence="8" type="ORF">LEMA_P079460.1</name>
</gene>
<feature type="compositionally biased region" description="Basic and acidic residues" evidence="5">
    <location>
        <begin position="122"/>
        <end position="133"/>
    </location>
</feature>
<evidence type="ECO:0000256" key="3">
    <source>
        <dbReference type="ARBA" id="ARBA00015797"/>
    </source>
</evidence>
<evidence type="ECO:0000256" key="4">
    <source>
        <dbReference type="ARBA" id="ARBA00022490"/>
    </source>
</evidence>
<dbReference type="GO" id="GO:0000932">
    <property type="term" value="C:P-body"/>
    <property type="evidence" value="ECO:0007669"/>
    <property type="project" value="UniProtKB-SubCell"/>
</dbReference>
<dbReference type="InterPro" id="IPR038765">
    <property type="entry name" value="Papain-like_cys_pep_sf"/>
</dbReference>
<dbReference type="Pfam" id="PF01841">
    <property type="entry name" value="Transglut_core"/>
    <property type="match status" value="1"/>
</dbReference>
<dbReference type="Gene3D" id="3.10.620.30">
    <property type="match status" value="1"/>
</dbReference>
<feature type="region of interest" description="Disordered" evidence="5">
    <location>
        <begin position="841"/>
        <end position="875"/>
    </location>
</feature>
<feature type="compositionally biased region" description="Pro residues" evidence="5">
    <location>
        <begin position="281"/>
        <end position="294"/>
    </location>
</feature>
<dbReference type="STRING" id="985895.E5A509"/>
<reference evidence="9" key="1">
    <citation type="journal article" date="2011" name="Nat. Commun.">
        <title>Effector diversification within compartments of the Leptosphaeria maculans genome affected by Repeat-Induced Point mutations.</title>
        <authorList>
            <person name="Rouxel T."/>
            <person name="Grandaubert J."/>
            <person name="Hane J.K."/>
            <person name="Hoede C."/>
            <person name="van de Wouw A.P."/>
            <person name="Couloux A."/>
            <person name="Dominguez V."/>
            <person name="Anthouard V."/>
            <person name="Bally P."/>
            <person name="Bourras S."/>
            <person name="Cozijnsen A.J."/>
            <person name="Ciuffetti L.M."/>
            <person name="Degrave A."/>
            <person name="Dilmaghani A."/>
            <person name="Duret L."/>
            <person name="Fudal I."/>
            <person name="Goodwin S.B."/>
            <person name="Gout L."/>
            <person name="Glaser N."/>
            <person name="Linglin J."/>
            <person name="Kema G.H.J."/>
            <person name="Lapalu N."/>
            <person name="Lawrence C.B."/>
            <person name="May K."/>
            <person name="Meyer M."/>
            <person name="Ollivier B."/>
            <person name="Poulain J."/>
            <person name="Schoch C.L."/>
            <person name="Simon A."/>
            <person name="Spatafora J.W."/>
            <person name="Stachowiak A."/>
            <person name="Turgeon B.G."/>
            <person name="Tyler B.M."/>
            <person name="Vincent D."/>
            <person name="Weissenbach J."/>
            <person name="Amselem J."/>
            <person name="Quesneville H."/>
            <person name="Oliver R.P."/>
            <person name="Wincker P."/>
            <person name="Balesdent M.-H."/>
            <person name="Howlett B.J."/>
        </authorList>
    </citation>
    <scope>NUCLEOTIDE SEQUENCE [LARGE SCALE GENOMIC DNA]</scope>
    <source>
        <strain evidence="9">JN3 / isolate v23.1.3 / race Av1-4-5-6-7-8</strain>
    </source>
</reference>
<dbReference type="Gene3D" id="3.40.50.10260">
    <property type="entry name" value="YjeF N-terminal domain"/>
    <property type="match status" value="1"/>
</dbReference>
<dbReference type="HOGENOM" id="CLU_248517_0_0_1"/>
<sequence length="1554" mass="167926">MSSTMAEGPQSIKSRIAALNLEDVHAPAPDTKPTYTYESITATKKKPPPPPPTSRPPAYQRQQTVNNPPILSNAPTTTRLLANQPIEPKPETPKISPALPPRPPPRPSTTPRQTPALPPRNPSERSVHRRESNDSIYTVASSVSTLSLGSVKTNETSHGNGSVYQVRAPAYDPSMLPLLPPKKAPEDTRQSKATLNAMKSTRNYVPSQALPPQLKTPVRTDLPARPSLPPRQSTTQERSPQQPPLPSRPATNHSSMPKANKTIAPPPRRSALEMGFNNKAPTPPPVPSTRPPPVISDSAPASSAPPPIPLASRPDLKAIKASKPKPGAHASCLKCRDFSGPDNHAAQFPRTQLPSSDVGWLAQQLCSQFSSPTDKARSIFTWLHHNIDYDVYSFFNNTIQPSTPEKTITSGLAVCEGYAGLFAALALKAGLQAMVISGASKGYGHEPLQPGQPIPPFKTTHAWNAVKIDNGEWKLIDACWGAGHVGCQMKNEGYIRSFNPSMFTMDNDEFGLKHYPSEASHQFRNDGRIIPYEEFMTEDVGGRVQTYELNNHGIGERTVFPADAKIKINDPQASSVVRFQFSSICPHWDNARHGKGPPYVMLLSVAGLDGRQPGYLPFNTDGRTWWLDVNRRELGAPGQKITVNAVTEFNNEDARGLSYETWNNKKGYSCKFGWVASWELVNSPGSAAWSRWIADNLQDDLLSSGPCICPGLGLEGQSAALPLVAGLASWHTERSSKCVKNDKRTLTTHLELGGRLSDRLLSAIWHACLPLCFVNMASDFVGLSVMVMLQNPPNTVVYGMVAAINPQTATLTLHNVFFPATGHRLSSYNLEGHAIADIRINDAAPPPQPHPPRSDPPPYSQNPPVHAQRAPANVGHQAPQVVNQPSALPAGHVTHQQPQPPAQTPSFVDPAILSVGKRSVAPSAGQAIAAPPQEAPATPMKPVGGGPSAPQPKNTSFATRPKERPIRKPSAATLEGPFSSLDIQDAEEADSETRGPQASVRRASINKTRTGKPMDDPSPQKNEDGAKKTRRGGKSRKKELAAQERKNGEGSAGPETVKKGKGNGWRNTPMLQDANQTRTPGVIGGRVGLAAANASNRKTRRQQALEATNGWATEDATDIQELPEFDFQSNLSKFDKRTVFNQIKNEDTTADEDRLVSFNRLARPGTHGGKNLHPTENVLDRKLKSTTNTSSEDDSDFGSGRNSRRAMSRTSVKRAPTRQGSGVQADLEMTGSGLLARGNRPFINRPYTSSHATGSPRPGRIATPPDSPLDAASKGCLRLMPSNRKCYTITPGGMLAVEEAAEVDFGLTEDLIAENSGRGIAEVALTAINPGGRRLAKENPNAQPVIVVLAGNHRGGARAVAAARHLSQRGPKVMVALLGFERGADWDKDVRRQVDLFRKLGGSVRAWRETEDALKRLQAPPELIIDALLGRHKEFDSLGDEDRRTVLTIVGWANKSRAACLAVETPSGVGGSTGEVAILEGEPLEVRAKYIVCLGAPRTGLLKALQNGTGRDPEWLVWVVDVGVNKAWRNAGIGGGKGVRFGENWAVQVRYSEE</sequence>
<dbReference type="eggNOG" id="KOG4575">
    <property type="taxonomic scope" value="Eukaryota"/>
</dbReference>
<evidence type="ECO:0000259" key="6">
    <source>
        <dbReference type="PROSITE" id="PS51385"/>
    </source>
</evidence>
<feature type="compositionally biased region" description="Low complexity" evidence="5">
    <location>
        <begin position="924"/>
        <end position="938"/>
    </location>
</feature>
<dbReference type="GO" id="GO:0003729">
    <property type="term" value="F:mRNA binding"/>
    <property type="evidence" value="ECO:0007669"/>
    <property type="project" value="TreeGrafter"/>
</dbReference>
<comment type="similarity">
    <text evidence="2">Belongs to the EDC3 family.</text>
</comment>
<feature type="compositionally biased region" description="Polar residues" evidence="5">
    <location>
        <begin position="191"/>
        <end position="206"/>
    </location>
</feature>
<dbReference type="SMART" id="SM00460">
    <property type="entry name" value="TGc"/>
    <property type="match status" value="1"/>
</dbReference>
<feature type="compositionally biased region" description="Pro residues" evidence="5">
    <location>
        <begin position="98"/>
        <end position="108"/>
    </location>
</feature>
<feature type="compositionally biased region" description="Polar residues" evidence="5">
    <location>
        <begin position="134"/>
        <end position="163"/>
    </location>
</feature>
<evidence type="ECO:0000313" key="8">
    <source>
        <dbReference type="EMBL" id="CBX98707.1"/>
    </source>
</evidence>
<dbReference type="GO" id="GO:0033962">
    <property type="term" value="P:P-body assembly"/>
    <property type="evidence" value="ECO:0007669"/>
    <property type="project" value="TreeGrafter"/>
</dbReference>
<dbReference type="FunFam" id="3.40.50.10260:FF:000007">
    <property type="entry name" value="YjeF N-terminal domain-like protein"/>
    <property type="match status" value="1"/>
</dbReference>
<feature type="compositionally biased region" description="Basic and acidic residues" evidence="5">
    <location>
        <begin position="1038"/>
        <end position="1048"/>
    </location>
</feature>
<evidence type="ECO:0000256" key="2">
    <source>
        <dbReference type="ARBA" id="ARBA00006610"/>
    </source>
</evidence>
<dbReference type="eggNOG" id="KOG2585">
    <property type="taxonomic scope" value="Eukaryota"/>
</dbReference>
<name>E5A509_LEPMJ</name>
<dbReference type="EMBL" id="FP929134">
    <property type="protein sequence ID" value="CBX98707.1"/>
    <property type="molecule type" value="Genomic_DNA"/>
</dbReference>
<dbReference type="PROSITE" id="PS51512">
    <property type="entry name" value="DFDF"/>
    <property type="match status" value="1"/>
</dbReference>
<dbReference type="Proteomes" id="UP000002668">
    <property type="component" value="Genome"/>
</dbReference>
<proteinExistence type="inferred from homology"/>
<dbReference type="SMART" id="SM01199">
    <property type="entry name" value="FDF"/>
    <property type="match status" value="1"/>
</dbReference>
<dbReference type="InterPro" id="IPR019050">
    <property type="entry name" value="FDF_dom"/>
</dbReference>
<dbReference type="VEuPathDB" id="FungiDB:LEMA_P079460.1"/>
<dbReference type="SUPFAM" id="SSF64153">
    <property type="entry name" value="YjeF N-terminal domain-like"/>
    <property type="match status" value="1"/>
</dbReference>
<evidence type="ECO:0000256" key="1">
    <source>
        <dbReference type="ARBA" id="ARBA00004201"/>
    </source>
</evidence>
<organism evidence="9">
    <name type="scientific">Leptosphaeria maculans (strain JN3 / isolate v23.1.3 / race Av1-4-5-6-7-8)</name>
    <name type="common">Blackleg fungus</name>
    <name type="synonym">Phoma lingam</name>
    <dbReference type="NCBI Taxonomy" id="985895"/>
    <lineage>
        <taxon>Eukaryota</taxon>
        <taxon>Fungi</taxon>
        <taxon>Dikarya</taxon>
        <taxon>Ascomycota</taxon>
        <taxon>Pezizomycotina</taxon>
        <taxon>Dothideomycetes</taxon>
        <taxon>Pleosporomycetidae</taxon>
        <taxon>Pleosporales</taxon>
        <taxon>Pleosporineae</taxon>
        <taxon>Leptosphaeriaceae</taxon>
        <taxon>Plenodomus</taxon>
        <taxon>Plenodomus lingam/Leptosphaeria maculans species complex</taxon>
    </lineage>
</organism>
<dbReference type="SUPFAM" id="SSF54001">
    <property type="entry name" value="Cysteine proteinases"/>
    <property type="match status" value="1"/>
</dbReference>
<comment type="subcellular location">
    <subcellularLocation>
        <location evidence="1">Cytoplasm</location>
        <location evidence="1">P-body</location>
    </subcellularLocation>
</comment>
<dbReference type="InterPro" id="IPR004443">
    <property type="entry name" value="YjeF_N_dom"/>
</dbReference>
<evidence type="ECO:0000313" key="9">
    <source>
        <dbReference type="Proteomes" id="UP000002668"/>
    </source>
</evidence>
<dbReference type="OrthoDB" id="10030313at2759"/>
<feature type="compositionally biased region" description="Basic residues" evidence="5">
    <location>
        <begin position="1202"/>
        <end position="1216"/>
    </location>
</feature>
<keyword evidence="9" id="KW-1185">Reference proteome</keyword>
<feature type="compositionally biased region" description="Pro residues" evidence="5">
    <location>
        <begin position="844"/>
        <end position="861"/>
    </location>
</feature>
<dbReference type="Pfam" id="PF03853">
    <property type="entry name" value="YjeF_N"/>
    <property type="match status" value="1"/>
</dbReference>
<dbReference type="InterPro" id="IPR002931">
    <property type="entry name" value="Transglutaminase-like"/>
</dbReference>
<feature type="region of interest" description="Disordered" evidence="5">
    <location>
        <begin position="923"/>
        <end position="1083"/>
    </location>
</feature>
<dbReference type="PANTHER" id="PTHR13612:SF0">
    <property type="entry name" value="ENHANCER OF MRNA-DECAPPING PROTEIN 3"/>
    <property type="match status" value="1"/>
</dbReference>
<dbReference type="InParanoid" id="E5A509"/>
<feature type="domain" description="DFDF" evidence="7">
    <location>
        <begin position="1113"/>
        <end position="1149"/>
    </location>
</feature>
<feature type="compositionally biased region" description="Polar residues" evidence="5">
    <location>
        <begin position="1065"/>
        <end position="1079"/>
    </location>
</feature>
<feature type="compositionally biased region" description="Polar residues" evidence="5">
    <location>
        <begin position="60"/>
        <end position="81"/>
    </location>
</feature>
<protein>
    <recommendedName>
        <fullName evidence="3">Enhancer of mRNA-decapping protein 3</fullName>
    </recommendedName>
</protein>
<evidence type="ECO:0000256" key="5">
    <source>
        <dbReference type="SAM" id="MobiDB-lite"/>
    </source>
</evidence>
<feature type="region of interest" description="Disordered" evidence="5">
    <location>
        <begin position="1183"/>
        <end position="1267"/>
    </location>
</feature>
<dbReference type="OMA" id="SWHTERS"/>
<dbReference type="InterPro" id="IPR025762">
    <property type="entry name" value="DFDF"/>
</dbReference>
<dbReference type="PROSITE" id="PS51385">
    <property type="entry name" value="YJEF_N"/>
    <property type="match status" value="1"/>
</dbReference>
<feature type="region of interest" description="Disordered" evidence="5">
    <location>
        <begin position="21"/>
        <end position="315"/>
    </location>
</feature>
<keyword evidence="4" id="KW-0963">Cytoplasm</keyword>
<dbReference type="Pfam" id="PF09532">
    <property type="entry name" value="FDF"/>
    <property type="match status" value="1"/>
</dbReference>
<dbReference type="InterPro" id="IPR036652">
    <property type="entry name" value="YjeF_N_dom_sf"/>
</dbReference>
<feature type="domain" description="YjeF N-terminal" evidence="6">
    <location>
        <begin position="1294"/>
        <end position="1530"/>
    </location>
</feature>
<dbReference type="GO" id="GO:0031087">
    <property type="term" value="P:deadenylation-independent decapping of nuclear-transcribed mRNA"/>
    <property type="evidence" value="ECO:0007669"/>
    <property type="project" value="TreeGrafter"/>
</dbReference>
<evidence type="ECO:0000259" key="7">
    <source>
        <dbReference type="PROSITE" id="PS51512"/>
    </source>
</evidence>
<feature type="compositionally biased region" description="Basic residues" evidence="5">
    <location>
        <begin position="1028"/>
        <end position="1037"/>
    </location>
</feature>
<dbReference type="PANTHER" id="PTHR13612">
    <property type="entry name" value="ENHANCER OF MRNA-DECAPPING PROTEIN 3"/>
    <property type="match status" value="1"/>
</dbReference>